<keyword evidence="2" id="KW-0808">Transferase</keyword>
<organism evidence="2 3">
    <name type="scientific">Candidatus Amulumruptor caecigallinarius</name>
    <dbReference type="NCBI Taxonomy" id="2109911"/>
    <lineage>
        <taxon>Bacteria</taxon>
        <taxon>Pseudomonadati</taxon>
        <taxon>Bacteroidota</taxon>
        <taxon>Bacteroidia</taxon>
        <taxon>Bacteroidales</taxon>
        <taxon>Muribaculaceae</taxon>
        <taxon>Candidatus Amulumruptor</taxon>
    </lineage>
</organism>
<reference evidence="2" key="1">
    <citation type="journal article" date="2021" name="PeerJ">
        <title>Extensive microbial diversity within the chicken gut microbiome revealed by metagenomics and culture.</title>
        <authorList>
            <person name="Gilroy R."/>
            <person name="Ravi A."/>
            <person name="Getino M."/>
            <person name="Pursley I."/>
            <person name="Horton D.L."/>
            <person name="Alikhan N.F."/>
            <person name="Baker D."/>
            <person name="Gharbi K."/>
            <person name="Hall N."/>
            <person name="Watson M."/>
            <person name="Adriaenssens E.M."/>
            <person name="Foster-Nyarko E."/>
            <person name="Jarju S."/>
            <person name="Secka A."/>
            <person name="Antonio M."/>
            <person name="Oren A."/>
            <person name="Chaudhuri R.R."/>
            <person name="La Ragione R."/>
            <person name="Hildebrand F."/>
            <person name="Pallen M.J."/>
        </authorList>
    </citation>
    <scope>NUCLEOTIDE SEQUENCE</scope>
    <source>
        <strain evidence="2">4100</strain>
    </source>
</reference>
<dbReference type="Gene3D" id="3.30.420.40">
    <property type="match status" value="2"/>
</dbReference>
<reference evidence="2" key="2">
    <citation type="submission" date="2021-09" db="EMBL/GenBank/DDBJ databases">
        <authorList>
            <person name="Gilroy R."/>
        </authorList>
    </citation>
    <scope>NUCLEOTIDE SEQUENCE</scope>
    <source>
        <strain evidence="2">4100</strain>
    </source>
</reference>
<dbReference type="CDD" id="cd24032">
    <property type="entry name" value="ASKHA_NBD_TsaB"/>
    <property type="match status" value="1"/>
</dbReference>
<sequence>MATIISIETSADVCSVALSSDGFILQHFEEWESHNHAARLSGFLSDCMEHLRRHDMKPDAVAVSMGPGSYTGLRIGLSEAKGLAYALGIPLIGVDTLRLLVTHVMFSGAELPGDTLYCPMVDARRMEVFTGVYDLALNEVVTPAPMILDETSLSDILDQHHLAIFGTGSDKAVDIIRHPNALFISGIVPLATDMVALAEKAWHAGEFLDLAYSTPSYLKAFQGTQPKARI</sequence>
<accession>A0A4Q0U9S9</accession>
<evidence type="ECO:0000313" key="2">
    <source>
        <dbReference type="EMBL" id="HJE39728.1"/>
    </source>
</evidence>
<dbReference type="InterPro" id="IPR022496">
    <property type="entry name" value="T6A_TsaB"/>
</dbReference>
<dbReference type="GO" id="GO:0002949">
    <property type="term" value="P:tRNA threonylcarbamoyladenosine modification"/>
    <property type="evidence" value="ECO:0007669"/>
    <property type="project" value="InterPro"/>
</dbReference>
<dbReference type="EMBL" id="DYXT01000043">
    <property type="protein sequence ID" value="HJE39728.1"/>
    <property type="molecule type" value="Genomic_DNA"/>
</dbReference>
<dbReference type="PANTHER" id="PTHR11735">
    <property type="entry name" value="TRNA N6-ADENOSINE THREONYLCARBAMOYLTRANSFERASE"/>
    <property type="match status" value="1"/>
</dbReference>
<dbReference type="Proteomes" id="UP000711407">
    <property type="component" value="Unassembled WGS sequence"/>
</dbReference>
<dbReference type="SUPFAM" id="SSF53067">
    <property type="entry name" value="Actin-like ATPase domain"/>
    <property type="match status" value="2"/>
</dbReference>
<feature type="domain" description="Gcp-like" evidence="1">
    <location>
        <begin position="33"/>
        <end position="136"/>
    </location>
</feature>
<gene>
    <name evidence="2" type="primary">tsaB</name>
    <name evidence="2" type="ORF">K8V47_08245</name>
</gene>
<proteinExistence type="predicted"/>
<dbReference type="InterPro" id="IPR043129">
    <property type="entry name" value="ATPase_NBD"/>
</dbReference>
<comment type="caution">
    <text evidence="2">The sequence shown here is derived from an EMBL/GenBank/DDBJ whole genome shotgun (WGS) entry which is preliminary data.</text>
</comment>
<dbReference type="NCBIfam" id="TIGR03725">
    <property type="entry name" value="T6A_YeaZ"/>
    <property type="match status" value="1"/>
</dbReference>
<evidence type="ECO:0000259" key="1">
    <source>
        <dbReference type="Pfam" id="PF00814"/>
    </source>
</evidence>
<name>A0A4Q0U9S9_9BACT</name>
<dbReference type="AlphaFoldDB" id="A0A4Q0U9S9"/>
<dbReference type="EC" id="2.3.1.234" evidence="2"/>
<dbReference type="GO" id="GO:0061711">
    <property type="term" value="F:tRNA N(6)-L-threonylcarbamoyladenine synthase activity"/>
    <property type="evidence" value="ECO:0007669"/>
    <property type="project" value="UniProtKB-EC"/>
</dbReference>
<dbReference type="InterPro" id="IPR000905">
    <property type="entry name" value="Gcp-like_dom"/>
</dbReference>
<dbReference type="Pfam" id="PF00814">
    <property type="entry name" value="TsaD"/>
    <property type="match status" value="1"/>
</dbReference>
<dbReference type="GO" id="GO:0005829">
    <property type="term" value="C:cytosol"/>
    <property type="evidence" value="ECO:0007669"/>
    <property type="project" value="TreeGrafter"/>
</dbReference>
<evidence type="ECO:0000313" key="3">
    <source>
        <dbReference type="Proteomes" id="UP000711407"/>
    </source>
</evidence>
<dbReference type="PANTHER" id="PTHR11735:SF11">
    <property type="entry name" value="TRNA THREONYLCARBAMOYLADENOSINE BIOSYNTHESIS PROTEIN TSAB"/>
    <property type="match status" value="1"/>
</dbReference>
<keyword evidence="2" id="KW-0012">Acyltransferase</keyword>
<protein>
    <submittedName>
        <fullName evidence="2">tRNA (Adenosine(37)-N6)-threonylcarbamoyltransferase complex dimerization subunit type 1 TsaB</fullName>
        <ecNumber evidence="2">2.3.1.234</ecNumber>
    </submittedName>
</protein>